<dbReference type="InterPro" id="IPR027417">
    <property type="entry name" value="P-loop_NTPase"/>
</dbReference>
<dbReference type="AlphaFoldDB" id="A0A176WMU0"/>
<accession>A0A176WMU0</accession>
<dbReference type="SUPFAM" id="SSF52540">
    <property type="entry name" value="P-loop containing nucleoside triphosphate hydrolases"/>
    <property type="match status" value="1"/>
</dbReference>
<dbReference type="InterPro" id="IPR001806">
    <property type="entry name" value="Small_GTPase"/>
</dbReference>
<protein>
    <submittedName>
        <fullName evidence="2">Uncharacterized protein</fullName>
    </submittedName>
</protein>
<dbReference type="PROSITE" id="PS51419">
    <property type="entry name" value="RAB"/>
    <property type="match status" value="1"/>
</dbReference>
<dbReference type="EMBL" id="LVLJ01000410">
    <property type="protein sequence ID" value="OAE34379.1"/>
    <property type="molecule type" value="Genomic_DNA"/>
</dbReference>
<proteinExistence type="predicted"/>
<dbReference type="PANTHER" id="PTHR46859:SF6">
    <property type="entry name" value="TRANSMEMBRANE FRAGILE-X-F-ASSOCIATED PROTEIN"/>
    <property type="match status" value="1"/>
</dbReference>
<keyword evidence="1" id="KW-1133">Transmembrane helix</keyword>
<feature type="transmembrane region" description="Helical" evidence="1">
    <location>
        <begin position="145"/>
        <end position="165"/>
    </location>
</feature>
<organism evidence="2 3">
    <name type="scientific">Marchantia polymorpha subsp. ruderalis</name>
    <dbReference type="NCBI Taxonomy" id="1480154"/>
    <lineage>
        <taxon>Eukaryota</taxon>
        <taxon>Viridiplantae</taxon>
        <taxon>Streptophyta</taxon>
        <taxon>Embryophyta</taxon>
        <taxon>Marchantiophyta</taxon>
        <taxon>Marchantiopsida</taxon>
        <taxon>Marchantiidae</taxon>
        <taxon>Marchantiales</taxon>
        <taxon>Marchantiaceae</taxon>
        <taxon>Marchantia</taxon>
    </lineage>
</organism>
<dbReference type="Proteomes" id="UP000077202">
    <property type="component" value="Unassembled WGS sequence"/>
</dbReference>
<gene>
    <name evidence="2" type="ORF">AXG93_1463s1000</name>
</gene>
<name>A0A176WMU0_MARPO</name>
<sequence>MGILLVYDVTDESSFNNIRNWIRNIEQHASDNVNKILVGRRALGRGVASCCGRGILGSLALSSRVCVRVGGLWLSAGGEVERRRMVLEDYLKVSWWALMPGDEESMTDEAIWETLPHFWVAVSMVFFLAATMFTLLKLSGDDGALGWWDLFINFGIAECFSFLVCTKWSNPTIQRDDVFHAGSGGHSSVSPPISMSSVIHDAAHGSSSANDEDDGSDGSALYAAWGHASQG</sequence>
<evidence type="ECO:0000256" key="1">
    <source>
        <dbReference type="SAM" id="Phobius"/>
    </source>
</evidence>
<dbReference type="Gene3D" id="3.40.50.300">
    <property type="entry name" value="P-loop containing nucleotide triphosphate hydrolases"/>
    <property type="match status" value="1"/>
</dbReference>
<evidence type="ECO:0000313" key="3">
    <source>
        <dbReference type="Proteomes" id="UP000077202"/>
    </source>
</evidence>
<keyword evidence="1" id="KW-0812">Transmembrane</keyword>
<keyword evidence="3" id="KW-1185">Reference proteome</keyword>
<dbReference type="PANTHER" id="PTHR46859">
    <property type="entry name" value="TRANSMEMBRANE FRAGILE-X-F-ASSOCIATED PROTEIN"/>
    <property type="match status" value="1"/>
</dbReference>
<dbReference type="Pfam" id="PF00071">
    <property type="entry name" value="Ras"/>
    <property type="match status" value="1"/>
</dbReference>
<dbReference type="GO" id="GO:0005525">
    <property type="term" value="F:GTP binding"/>
    <property type="evidence" value="ECO:0007669"/>
    <property type="project" value="InterPro"/>
</dbReference>
<dbReference type="Pfam" id="PF10269">
    <property type="entry name" value="Tmemb_185A"/>
    <property type="match status" value="1"/>
</dbReference>
<reference evidence="2" key="1">
    <citation type="submission" date="2016-03" db="EMBL/GenBank/DDBJ databases">
        <title>Mechanisms controlling the formation of the plant cell surface in tip-growing cells are functionally conserved among land plants.</title>
        <authorList>
            <person name="Honkanen S."/>
            <person name="Jones V.A."/>
            <person name="Morieri G."/>
            <person name="Champion C."/>
            <person name="Hetherington A.J."/>
            <person name="Kelly S."/>
            <person name="Saint-Marcoux D."/>
            <person name="Proust H."/>
            <person name="Prescott H."/>
            <person name="Dolan L."/>
        </authorList>
    </citation>
    <scope>NUCLEOTIDE SEQUENCE [LARGE SCALE GENOMIC DNA]</scope>
    <source>
        <tissue evidence="2">Whole gametophyte</tissue>
    </source>
</reference>
<keyword evidence="1" id="KW-0472">Membrane</keyword>
<feature type="transmembrane region" description="Helical" evidence="1">
    <location>
        <begin position="118"/>
        <end position="139"/>
    </location>
</feature>
<evidence type="ECO:0000313" key="2">
    <source>
        <dbReference type="EMBL" id="OAE34379.1"/>
    </source>
</evidence>
<comment type="caution">
    <text evidence="2">The sequence shown here is derived from an EMBL/GenBank/DDBJ whole genome shotgun (WGS) entry which is preliminary data.</text>
</comment>
<dbReference type="GO" id="GO:0003924">
    <property type="term" value="F:GTPase activity"/>
    <property type="evidence" value="ECO:0007669"/>
    <property type="project" value="InterPro"/>
</dbReference>
<dbReference type="InterPro" id="IPR019396">
    <property type="entry name" value="TM_Fragile-X-F-assoc"/>
</dbReference>